<name>A0A4U1BAL4_9GAMM</name>
<sequence length="366" mass="42508">MYVLFDVLHLYYLPQYLPVQKKLADQGVTTAFVFYHSTHDHIMEQIASENGLQYIWVENDKEAASYYQQQKADWVFFANSFAYLDDLHQVSKSAQIGHGIGPKSCYYTASDTAMTVRFVEGAYRCERLRSLYPESTFIDVGFSKLDPLFSDEEPGFDMAQLGLDPNKPTLTYAPTFYPSSIECFDKNWPADFNDFNILLKPHYFSIAKEKYHRQKALLEHWASFDNVYLAKETDYNLVPFMASSDILISDASSALFEFAALNKPVIWCDFLKLRWSYRGLFSYRFKKRMDEDFGEYANIAVHAKTYKELRNLVIEQYQQPQLLAPIRAQLAEKLAGRLDGKASERVVAYLMNNAKFIIDPQYENLR</sequence>
<keyword evidence="1" id="KW-0808">Transferase</keyword>
<keyword evidence="2" id="KW-1185">Reference proteome</keyword>
<dbReference type="PANTHER" id="PTHR37316">
    <property type="entry name" value="TEICHOIC ACID GLYCEROL-PHOSPHATE PRIMASE"/>
    <property type="match status" value="1"/>
</dbReference>
<dbReference type="GO" id="GO:0016020">
    <property type="term" value="C:membrane"/>
    <property type="evidence" value="ECO:0007669"/>
    <property type="project" value="InterPro"/>
</dbReference>
<dbReference type="RefSeq" id="WP_136734537.1">
    <property type="nucleotide sequence ID" value="NZ_SWDB01000004.1"/>
</dbReference>
<accession>A0A4U1BAL4</accession>
<comment type="caution">
    <text evidence="1">The sequence shown here is derived from an EMBL/GenBank/DDBJ whole genome shotgun (WGS) entry which is preliminary data.</text>
</comment>
<gene>
    <name evidence="1" type="ORF">E8M12_02705</name>
</gene>
<dbReference type="OrthoDB" id="1113428at2"/>
<reference evidence="1 2" key="1">
    <citation type="submission" date="2019-04" db="EMBL/GenBank/DDBJ databases">
        <title>Thalassotalea guangxiensis sp. nov., isolated from sediment of the coastal wetland.</title>
        <authorList>
            <person name="Zheng S."/>
            <person name="Zhang D."/>
        </authorList>
    </citation>
    <scope>NUCLEOTIDE SEQUENCE [LARGE SCALE GENOMIC DNA]</scope>
    <source>
        <strain evidence="1 2">ZS-4</strain>
    </source>
</reference>
<dbReference type="InterPro" id="IPR043148">
    <property type="entry name" value="TagF_C"/>
</dbReference>
<dbReference type="GO" id="GO:0047355">
    <property type="term" value="F:CDP-glycerol glycerophosphotransferase activity"/>
    <property type="evidence" value="ECO:0007669"/>
    <property type="project" value="InterPro"/>
</dbReference>
<organism evidence="1 2">
    <name type="scientific">Thalassotalea mangrovi</name>
    <dbReference type="NCBI Taxonomy" id="2572245"/>
    <lineage>
        <taxon>Bacteria</taxon>
        <taxon>Pseudomonadati</taxon>
        <taxon>Pseudomonadota</taxon>
        <taxon>Gammaproteobacteria</taxon>
        <taxon>Alteromonadales</taxon>
        <taxon>Colwelliaceae</taxon>
        <taxon>Thalassotalea</taxon>
    </lineage>
</organism>
<dbReference type="SUPFAM" id="SSF53756">
    <property type="entry name" value="UDP-Glycosyltransferase/glycogen phosphorylase"/>
    <property type="match status" value="1"/>
</dbReference>
<dbReference type="Gene3D" id="3.40.50.12580">
    <property type="match status" value="1"/>
</dbReference>
<evidence type="ECO:0000313" key="1">
    <source>
        <dbReference type="EMBL" id="TKB47187.1"/>
    </source>
</evidence>
<dbReference type="AlphaFoldDB" id="A0A4U1BAL4"/>
<dbReference type="Proteomes" id="UP000307999">
    <property type="component" value="Unassembled WGS sequence"/>
</dbReference>
<dbReference type="InterPro" id="IPR051612">
    <property type="entry name" value="Teichoic_Acid_Biosynth"/>
</dbReference>
<protein>
    <submittedName>
        <fullName evidence="1">CDP-glycerol--poly(Glycerophosphate) glycerophosphotransferase</fullName>
    </submittedName>
</protein>
<dbReference type="EMBL" id="SWDB01000004">
    <property type="protein sequence ID" value="TKB47187.1"/>
    <property type="molecule type" value="Genomic_DNA"/>
</dbReference>
<dbReference type="Pfam" id="PF04464">
    <property type="entry name" value="Glyphos_transf"/>
    <property type="match status" value="1"/>
</dbReference>
<dbReference type="InterPro" id="IPR007554">
    <property type="entry name" value="Glycerophosphate_synth"/>
</dbReference>
<evidence type="ECO:0000313" key="2">
    <source>
        <dbReference type="Proteomes" id="UP000307999"/>
    </source>
</evidence>
<proteinExistence type="predicted"/>
<dbReference type="PANTHER" id="PTHR37316:SF3">
    <property type="entry name" value="TEICHOIC ACID GLYCEROL-PHOSPHATE TRANSFERASE"/>
    <property type="match status" value="1"/>
</dbReference>